<dbReference type="InterPro" id="IPR029028">
    <property type="entry name" value="Alpha/beta_knot_MTases"/>
</dbReference>
<keyword evidence="6 12" id="KW-0698">rRNA processing</keyword>
<dbReference type="AlphaFoldDB" id="A0A2M9G6A0"/>
<evidence type="ECO:0000256" key="11">
    <source>
        <dbReference type="ARBA" id="ARBA00047944"/>
    </source>
</evidence>
<organism evidence="15 16">
    <name type="scientific">Minwuia thermotolerans</name>
    <dbReference type="NCBI Taxonomy" id="2056226"/>
    <lineage>
        <taxon>Bacteria</taxon>
        <taxon>Pseudomonadati</taxon>
        <taxon>Pseudomonadota</taxon>
        <taxon>Alphaproteobacteria</taxon>
        <taxon>Minwuiales</taxon>
        <taxon>Minwuiaceae</taxon>
        <taxon>Minwuia</taxon>
    </lineage>
</organism>
<reference evidence="15 16" key="1">
    <citation type="submission" date="2017-11" db="EMBL/GenBank/DDBJ databases">
        <title>Draft genome sequence of Rhizobiales bacterium SY3-13.</title>
        <authorList>
            <person name="Sun C."/>
        </authorList>
    </citation>
    <scope>NUCLEOTIDE SEQUENCE [LARGE SCALE GENOMIC DNA]</scope>
    <source>
        <strain evidence="15 16">SY3-13</strain>
    </source>
</reference>
<dbReference type="NCBIfam" id="NF008696">
    <property type="entry name" value="PRK11713.3-5"/>
    <property type="match status" value="1"/>
</dbReference>
<evidence type="ECO:0000256" key="4">
    <source>
        <dbReference type="ARBA" id="ARBA00013673"/>
    </source>
</evidence>
<dbReference type="InterPro" id="IPR006700">
    <property type="entry name" value="RsmE"/>
</dbReference>
<dbReference type="PANTHER" id="PTHR30027">
    <property type="entry name" value="RIBOSOMAL RNA SMALL SUBUNIT METHYLTRANSFERASE E"/>
    <property type="match status" value="1"/>
</dbReference>
<evidence type="ECO:0000256" key="6">
    <source>
        <dbReference type="ARBA" id="ARBA00022552"/>
    </source>
</evidence>
<dbReference type="SUPFAM" id="SSF88697">
    <property type="entry name" value="PUA domain-like"/>
    <property type="match status" value="1"/>
</dbReference>
<dbReference type="EC" id="2.1.1.193" evidence="3 12"/>
<dbReference type="PIRSF" id="PIRSF015601">
    <property type="entry name" value="MTase_slr0722"/>
    <property type="match status" value="1"/>
</dbReference>
<evidence type="ECO:0000256" key="3">
    <source>
        <dbReference type="ARBA" id="ARBA00012328"/>
    </source>
</evidence>
<keyword evidence="5 12" id="KW-0963">Cytoplasm</keyword>
<feature type="domain" description="Ribosomal RNA small subunit methyltransferase E methyltransferase" evidence="13">
    <location>
        <begin position="77"/>
        <end position="235"/>
    </location>
</feature>
<dbReference type="RefSeq" id="WP_109796153.1">
    <property type="nucleotide sequence ID" value="NZ_PHIG01000007.1"/>
</dbReference>
<keyword evidence="7 12" id="KW-0489">Methyltransferase</keyword>
<dbReference type="Pfam" id="PF20260">
    <property type="entry name" value="PUA_4"/>
    <property type="match status" value="1"/>
</dbReference>
<dbReference type="NCBIfam" id="TIGR00046">
    <property type="entry name" value="RsmE family RNA methyltransferase"/>
    <property type="match status" value="1"/>
</dbReference>
<dbReference type="OrthoDB" id="9815641at2"/>
<comment type="function">
    <text evidence="10 12">Specifically methylates the N3 position of the uracil ring of uridine 1498 (m3U1498) in 16S rRNA. Acts on the fully assembled 30S ribosomal subunit.</text>
</comment>
<dbReference type="GO" id="GO:0005737">
    <property type="term" value="C:cytoplasm"/>
    <property type="evidence" value="ECO:0007669"/>
    <property type="project" value="UniProtKB-SubCell"/>
</dbReference>
<dbReference type="Pfam" id="PF04452">
    <property type="entry name" value="Methyltrans_RNA"/>
    <property type="match status" value="1"/>
</dbReference>
<comment type="catalytic activity">
    <reaction evidence="11 12">
        <text>uridine(1498) in 16S rRNA + S-adenosyl-L-methionine = N(3)-methyluridine(1498) in 16S rRNA + S-adenosyl-L-homocysteine + H(+)</text>
        <dbReference type="Rhea" id="RHEA:42920"/>
        <dbReference type="Rhea" id="RHEA-COMP:10283"/>
        <dbReference type="Rhea" id="RHEA-COMP:10284"/>
        <dbReference type="ChEBI" id="CHEBI:15378"/>
        <dbReference type="ChEBI" id="CHEBI:57856"/>
        <dbReference type="ChEBI" id="CHEBI:59789"/>
        <dbReference type="ChEBI" id="CHEBI:65315"/>
        <dbReference type="ChEBI" id="CHEBI:74502"/>
        <dbReference type="EC" id="2.1.1.193"/>
    </reaction>
</comment>
<evidence type="ECO:0000256" key="9">
    <source>
        <dbReference type="ARBA" id="ARBA00022691"/>
    </source>
</evidence>
<evidence type="ECO:0000256" key="10">
    <source>
        <dbReference type="ARBA" id="ARBA00025699"/>
    </source>
</evidence>
<evidence type="ECO:0000313" key="16">
    <source>
        <dbReference type="Proteomes" id="UP000229498"/>
    </source>
</evidence>
<keyword evidence="16" id="KW-1185">Reference proteome</keyword>
<evidence type="ECO:0000259" key="13">
    <source>
        <dbReference type="Pfam" id="PF04452"/>
    </source>
</evidence>
<accession>A0A2M9G6A0</accession>
<evidence type="ECO:0000256" key="1">
    <source>
        <dbReference type="ARBA" id="ARBA00004496"/>
    </source>
</evidence>
<name>A0A2M9G6A0_9PROT</name>
<protein>
    <recommendedName>
        <fullName evidence="4 12">Ribosomal RNA small subunit methyltransferase E</fullName>
        <ecNumber evidence="3 12">2.1.1.193</ecNumber>
    </recommendedName>
</protein>
<keyword evidence="8 12" id="KW-0808">Transferase</keyword>
<evidence type="ECO:0000256" key="8">
    <source>
        <dbReference type="ARBA" id="ARBA00022679"/>
    </source>
</evidence>
<dbReference type="InterPro" id="IPR015947">
    <property type="entry name" value="PUA-like_sf"/>
</dbReference>
<dbReference type="InterPro" id="IPR046887">
    <property type="entry name" value="RsmE_PUA-like"/>
</dbReference>
<feature type="domain" description="Ribosomal RNA small subunit methyltransferase E PUA-like" evidence="14">
    <location>
        <begin position="20"/>
        <end position="66"/>
    </location>
</feature>
<evidence type="ECO:0000256" key="7">
    <source>
        <dbReference type="ARBA" id="ARBA00022603"/>
    </source>
</evidence>
<evidence type="ECO:0000256" key="5">
    <source>
        <dbReference type="ARBA" id="ARBA00022490"/>
    </source>
</evidence>
<keyword evidence="9 12" id="KW-0949">S-adenosyl-L-methionine</keyword>
<dbReference type="Gene3D" id="3.40.1280.10">
    <property type="match status" value="1"/>
</dbReference>
<comment type="subcellular location">
    <subcellularLocation>
        <location evidence="1 12">Cytoplasm</location>
    </subcellularLocation>
</comment>
<evidence type="ECO:0000313" key="15">
    <source>
        <dbReference type="EMBL" id="PJK31230.1"/>
    </source>
</evidence>
<comment type="similarity">
    <text evidence="2 12">Belongs to the RNA methyltransferase RsmE family.</text>
</comment>
<evidence type="ECO:0000259" key="14">
    <source>
        <dbReference type="Pfam" id="PF20260"/>
    </source>
</evidence>
<dbReference type="GO" id="GO:0070042">
    <property type="term" value="F:rRNA (uridine-N3-)-methyltransferase activity"/>
    <property type="evidence" value="ECO:0007669"/>
    <property type="project" value="TreeGrafter"/>
</dbReference>
<dbReference type="PANTHER" id="PTHR30027:SF3">
    <property type="entry name" value="16S RRNA (URACIL(1498)-N(3))-METHYLTRANSFERASE"/>
    <property type="match status" value="1"/>
</dbReference>
<evidence type="ECO:0000256" key="12">
    <source>
        <dbReference type="PIRNR" id="PIRNR015601"/>
    </source>
</evidence>
<comment type="caution">
    <text evidence="15">The sequence shown here is derived from an EMBL/GenBank/DDBJ whole genome shotgun (WGS) entry which is preliminary data.</text>
</comment>
<sequence>MTEPRLHVDADLGAGAAVDLPKHQAHYLRNVMRLGAGAAVKLFNGRDGEWRAAVDRVSKNSMTLTVGEQLRPQAAEPDLWLLFAPIKGRRIDAIAEKASELGCAEIRPVLTERTVVARVNVERLQANAVEAAEQCERLTLPVVREPEPLGDAIARWPADRRLLYADERAGAAPIARALAAAEPGGRWAVLIGPEGGFAPAEQDLVRALPQALPVSLGPRLLRADTACFAALALWQAHLGDWRDGDGGQSDDAP</sequence>
<proteinExistence type="inferred from homology"/>
<gene>
    <name evidence="15" type="ORF">CVT23_03100</name>
</gene>
<dbReference type="EMBL" id="PHIG01000007">
    <property type="protein sequence ID" value="PJK31230.1"/>
    <property type="molecule type" value="Genomic_DNA"/>
</dbReference>
<dbReference type="InterPro" id="IPR046886">
    <property type="entry name" value="RsmE_MTase_dom"/>
</dbReference>
<dbReference type="SUPFAM" id="SSF75217">
    <property type="entry name" value="alpha/beta knot"/>
    <property type="match status" value="1"/>
</dbReference>
<dbReference type="Gene3D" id="2.40.240.20">
    <property type="entry name" value="Hypothetical PUA domain-like, domain 1"/>
    <property type="match status" value="1"/>
</dbReference>
<evidence type="ECO:0000256" key="2">
    <source>
        <dbReference type="ARBA" id="ARBA00005528"/>
    </source>
</evidence>
<dbReference type="Proteomes" id="UP000229498">
    <property type="component" value="Unassembled WGS sequence"/>
</dbReference>
<dbReference type="CDD" id="cd18084">
    <property type="entry name" value="RsmE-like"/>
    <property type="match status" value="1"/>
</dbReference>
<dbReference type="InterPro" id="IPR029026">
    <property type="entry name" value="tRNA_m1G_MTases_N"/>
</dbReference>
<dbReference type="GO" id="GO:0070475">
    <property type="term" value="P:rRNA base methylation"/>
    <property type="evidence" value="ECO:0007669"/>
    <property type="project" value="TreeGrafter"/>
</dbReference>